<dbReference type="AlphaFoldDB" id="A0A427YDR4"/>
<protein>
    <submittedName>
        <fullName evidence="2">Uncharacterized protein</fullName>
    </submittedName>
</protein>
<dbReference type="EMBL" id="RSCD01000014">
    <property type="protein sequence ID" value="RSH89202.1"/>
    <property type="molecule type" value="Genomic_DNA"/>
</dbReference>
<feature type="region of interest" description="Disordered" evidence="1">
    <location>
        <begin position="477"/>
        <end position="503"/>
    </location>
</feature>
<organism evidence="2 3">
    <name type="scientific">Saitozyma podzolica</name>
    <dbReference type="NCBI Taxonomy" id="1890683"/>
    <lineage>
        <taxon>Eukaryota</taxon>
        <taxon>Fungi</taxon>
        <taxon>Dikarya</taxon>
        <taxon>Basidiomycota</taxon>
        <taxon>Agaricomycotina</taxon>
        <taxon>Tremellomycetes</taxon>
        <taxon>Tremellales</taxon>
        <taxon>Trimorphomycetaceae</taxon>
        <taxon>Saitozyma</taxon>
    </lineage>
</organism>
<reference evidence="2 3" key="1">
    <citation type="submission" date="2018-11" db="EMBL/GenBank/DDBJ databases">
        <title>Genome sequence of Saitozyma podzolica DSM 27192.</title>
        <authorList>
            <person name="Aliyu H."/>
            <person name="Gorte O."/>
            <person name="Ochsenreither K."/>
        </authorList>
    </citation>
    <scope>NUCLEOTIDE SEQUENCE [LARGE SCALE GENOMIC DNA]</scope>
    <source>
        <strain evidence="2 3">DSM 27192</strain>
    </source>
</reference>
<keyword evidence="3" id="KW-1185">Reference proteome</keyword>
<feature type="compositionally biased region" description="Low complexity" evidence="1">
    <location>
        <begin position="618"/>
        <end position="630"/>
    </location>
</feature>
<feature type="compositionally biased region" description="Polar residues" evidence="1">
    <location>
        <begin position="477"/>
        <end position="502"/>
    </location>
</feature>
<dbReference type="STRING" id="1890683.A0A427YDR4"/>
<proteinExistence type="predicted"/>
<feature type="region of interest" description="Disordered" evidence="1">
    <location>
        <begin position="189"/>
        <end position="245"/>
    </location>
</feature>
<evidence type="ECO:0000256" key="1">
    <source>
        <dbReference type="SAM" id="MobiDB-lite"/>
    </source>
</evidence>
<evidence type="ECO:0000313" key="3">
    <source>
        <dbReference type="Proteomes" id="UP000279259"/>
    </source>
</evidence>
<gene>
    <name evidence="2" type="ORF">EHS25_002314</name>
</gene>
<evidence type="ECO:0000313" key="2">
    <source>
        <dbReference type="EMBL" id="RSH89202.1"/>
    </source>
</evidence>
<feature type="compositionally biased region" description="Low complexity" evidence="1">
    <location>
        <begin position="599"/>
        <end position="611"/>
    </location>
</feature>
<sequence length="780" mass="82277">MVVDVQSLQRLLLAVRRVETTCLDSGVDFTQIPFTKVITSPSLQPPDFGWLDNYLSDTSLDPQRQDRIRTTTLATADKIRLGVLTAYEELVTRVFSLARFARLSDRDHQRALCVLHEQLYQRQLNRLQTSVLETLDRCGAKLLTTRKTSGYDSHVVRILETAYAHSNTLNTAECELVASAARITYEQFQNKRNRTKHLNPTPKPPSETKQLKPGRVASHSELQSRVTPPVVDGRRVASLPKRAKGKAKVEVVDVAPAPVHLDAPAAAGGRNIRSLPKRGQAISAPAPPAQASIATTSPALDSAAHLIPTGTNIPSPAPSMARSLSGSSEASFASASSLDSIPHGGGFTSPLQPPTAGTTTISMPWQSTSTGVLALMTGSGMDFNFIPPTPINSTFTGSGWTDSPVDMTREDFFANLATMTPANVLPAELNTDPALGTAFSQSGEGWSFDPFGNFEGDLASILSSGFNLSGNTTLAGSPQWTVSSSPGEEKASSYSPDNSNVGLITPEKVGRNLGGQMGLEMDMDWSSILGSLGLSEDPLAALESLIAESVANTPGTDVSALAAPLDPVTAVDQQPSKSDSTVKQDDKTFDFIADIVDSSSDSSLTPLSSPDANPIDASPRSSIHSASSTSFNLQNEARTTSVGAVGAVGAVGPANPAEQLLTLQTDPPQQFLCATLSLLHPPSEPFSTSSLNTSLAPSPSPSCATPLAYTASAISSSPYVTPRSDTTTPPVSDEDKWISGVLAFDCGAAEWESYADKLVPGGAWDFGGMFGEMEGMQAVV</sequence>
<dbReference type="Proteomes" id="UP000279259">
    <property type="component" value="Unassembled WGS sequence"/>
</dbReference>
<name>A0A427YDR4_9TREE</name>
<comment type="caution">
    <text evidence="2">The sequence shown here is derived from an EMBL/GenBank/DDBJ whole genome shotgun (WGS) entry which is preliminary data.</text>
</comment>
<feature type="region of interest" description="Disordered" evidence="1">
    <location>
        <begin position="599"/>
        <end position="632"/>
    </location>
</feature>
<dbReference type="OrthoDB" id="2597009at2759"/>
<accession>A0A427YDR4</accession>